<evidence type="ECO:0000313" key="1">
    <source>
        <dbReference type="EMBL" id="KAK8866366.1"/>
    </source>
</evidence>
<organism evidence="1 2">
    <name type="scientific">Tritrichomonas musculus</name>
    <dbReference type="NCBI Taxonomy" id="1915356"/>
    <lineage>
        <taxon>Eukaryota</taxon>
        <taxon>Metamonada</taxon>
        <taxon>Parabasalia</taxon>
        <taxon>Tritrichomonadida</taxon>
        <taxon>Tritrichomonadidae</taxon>
        <taxon>Tritrichomonas</taxon>
    </lineage>
</organism>
<name>A0ABR2IQJ5_9EUKA</name>
<sequence>MTQFQLIIKSISDHHHRDINFIPKIQKILQQYQEQIKQTLSNDEIFHLFENNKLIVHFLLKNNIINISESICNYIVNIIEPNGNRYCHFFYPELEQFKGEEEMKSIKEELLKQNPTAFNGFESKRQEGQNDSYICSLIRNDSVEEFIAYINRQNISVSNYIKFCLL</sequence>
<keyword evidence="2" id="KW-1185">Reference proteome</keyword>
<dbReference type="Proteomes" id="UP001470230">
    <property type="component" value="Unassembled WGS sequence"/>
</dbReference>
<protein>
    <submittedName>
        <fullName evidence="1">Uncharacterized protein</fullName>
    </submittedName>
</protein>
<reference evidence="1 2" key="1">
    <citation type="submission" date="2024-04" db="EMBL/GenBank/DDBJ databases">
        <title>Tritrichomonas musculus Genome.</title>
        <authorList>
            <person name="Alves-Ferreira E."/>
            <person name="Grigg M."/>
            <person name="Lorenzi H."/>
            <person name="Galac M."/>
        </authorList>
    </citation>
    <scope>NUCLEOTIDE SEQUENCE [LARGE SCALE GENOMIC DNA]</scope>
    <source>
        <strain evidence="1 2">EAF2021</strain>
    </source>
</reference>
<evidence type="ECO:0000313" key="2">
    <source>
        <dbReference type="Proteomes" id="UP001470230"/>
    </source>
</evidence>
<comment type="caution">
    <text evidence="1">The sequence shown here is derived from an EMBL/GenBank/DDBJ whole genome shotgun (WGS) entry which is preliminary data.</text>
</comment>
<proteinExistence type="predicted"/>
<accession>A0ABR2IQJ5</accession>
<dbReference type="EMBL" id="JAPFFF010000015">
    <property type="protein sequence ID" value="KAK8866366.1"/>
    <property type="molecule type" value="Genomic_DNA"/>
</dbReference>
<gene>
    <name evidence="1" type="ORF">M9Y10_009328</name>
</gene>